<dbReference type="PANTHER" id="PTHR37463">
    <property type="entry name" value="GSL3115 PROTEIN"/>
    <property type="match status" value="1"/>
</dbReference>
<comment type="caution">
    <text evidence="1">The sequence shown here is derived from an EMBL/GenBank/DDBJ whole genome shotgun (WGS) entry which is preliminary data.</text>
</comment>
<proteinExistence type="predicted"/>
<evidence type="ECO:0000313" key="2">
    <source>
        <dbReference type="Proteomes" id="UP001589813"/>
    </source>
</evidence>
<keyword evidence="2" id="KW-1185">Reference proteome</keyword>
<protein>
    <submittedName>
        <fullName evidence="1">DUF2256 domain-containing protein</fullName>
    </submittedName>
</protein>
<name>A0ABV6BF43_9GAMM</name>
<dbReference type="InterPro" id="IPR017136">
    <property type="entry name" value="UCP037205"/>
</dbReference>
<reference evidence="1 2" key="1">
    <citation type="submission" date="2024-09" db="EMBL/GenBank/DDBJ databases">
        <authorList>
            <person name="Sun Q."/>
            <person name="Mori K."/>
        </authorList>
    </citation>
    <scope>NUCLEOTIDE SEQUENCE [LARGE SCALE GENOMIC DNA]</scope>
    <source>
        <strain evidence="1 2">KCTC 23315</strain>
    </source>
</reference>
<sequence length="43" mass="5317">MALPEKICPICQRPFSWRKKWQRDWAMVKYCSERCRRQSKGQT</sequence>
<dbReference type="RefSeq" id="WP_377245734.1">
    <property type="nucleotide sequence ID" value="NZ_JBHLXP010000003.1"/>
</dbReference>
<organism evidence="1 2">
    <name type="scientific">Rheinheimera tilapiae</name>
    <dbReference type="NCBI Taxonomy" id="875043"/>
    <lineage>
        <taxon>Bacteria</taxon>
        <taxon>Pseudomonadati</taxon>
        <taxon>Pseudomonadota</taxon>
        <taxon>Gammaproteobacteria</taxon>
        <taxon>Chromatiales</taxon>
        <taxon>Chromatiaceae</taxon>
        <taxon>Rheinheimera</taxon>
    </lineage>
</organism>
<dbReference type="EMBL" id="JBHLXP010000003">
    <property type="protein sequence ID" value="MFC0049505.1"/>
    <property type="molecule type" value="Genomic_DNA"/>
</dbReference>
<dbReference type="PIRSF" id="PIRSF037205">
    <property type="entry name" value="UCP037205"/>
    <property type="match status" value="1"/>
</dbReference>
<accession>A0ABV6BF43</accession>
<evidence type="ECO:0000313" key="1">
    <source>
        <dbReference type="EMBL" id="MFC0049505.1"/>
    </source>
</evidence>
<dbReference type="Pfam" id="PF10013">
    <property type="entry name" value="DUF2256"/>
    <property type="match status" value="1"/>
</dbReference>
<dbReference type="PANTHER" id="PTHR37463:SF1">
    <property type="entry name" value="DUF2256 DOMAIN-CONTAINING PROTEIN"/>
    <property type="match status" value="1"/>
</dbReference>
<gene>
    <name evidence="1" type="ORF">ACFFJP_14510</name>
</gene>
<dbReference type="Proteomes" id="UP001589813">
    <property type="component" value="Unassembled WGS sequence"/>
</dbReference>